<gene>
    <name evidence="1" type="ORF">F2Q65_00520</name>
</gene>
<comment type="caution">
    <text evidence="1">The sequence shown here is derived from an EMBL/GenBank/DDBJ whole genome shotgun (WGS) entry which is preliminary data.</text>
</comment>
<dbReference type="EMBL" id="VWXX01000001">
    <property type="protein sequence ID" value="KAA6187763.1"/>
    <property type="molecule type" value="Genomic_DNA"/>
</dbReference>
<sequence length="64" mass="7199">MPDLAKLKRLLEAGRASARGKDAEILAQLQGTALQQDYAKVSRAIARLRYADARCRLQDFVQRL</sequence>
<evidence type="ECO:0000313" key="2">
    <source>
        <dbReference type="Proteomes" id="UP000322981"/>
    </source>
</evidence>
<dbReference type="AlphaFoldDB" id="A0A5M8FVH2"/>
<protein>
    <submittedName>
        <fullName evidence="1">Uncharacterized protein</fullName>
    </submittedName>
</protein>
<dbReference type="Proteomes" id="UP000322981">
    <property type="component" value="Unassembled WGS sequence"/>
</dbReference>
<keyword evidence="2" id="KW-1185">Reference proteome</keyword>
<organism evidence="1 2">
    <name type="scientific">Thiohalocapsa marina</name>
    <dbReference type="NCBI Taxonomy" id="424902"/>
    <lineage>
        <taxon>Bacteria</taxon>
        <taxon>Pseudomonadati</taxon>
        <taxon>Pseudomonadota</taxon>
        <taxon>Gammaproteobacteria</taxon>
        <taxon>Chromatiales</taxon>
        <taxon>Chromatiaceae</taxon>
        <taxon>Thiohalocapsa</taxon>
    </lineage>
</organism>
<reference evidence="1 2" key="1">
    <citation type="submission" date="2019-09" db="EMBL/GenBank/DDBJ databases">
        <title>Whole-genome sequence of the purple sulfur bacterium Thiohalocapsa marina DSM 19078.</title>
        <authorList>
            <person name="Kyndt J.A."/>
            <person name="Meyer T.E."/>
        </authorList>
    </citation>
    <scope>NUCLEOTIDE SEQUENCE [LARGE SCALE GENOMIC DNA]</scope>
    <source>
        <strain evidence="1 2">DSM 19078</strain>
    </source>
</reference>
<accession>A0A5M8FVH2</accession>
<evidence type="ECO:0000313" key="1">
    <source>
        <dbReference type="EMBL" id="KAA6187763.1"/>
    </source>
</evidence>
<proteinExistence type="predicted"/>
<dbReference type="RefSeq" id="WP_150089328.1">
    <property type="nucleotide sequence ID" value="NZ_JBFUOH010000011.1"/>
</dbReference>
<name>A0A5M8FVH2_9GAMM</name>